<protein>
    <submittedName>
        <fullName evidence="2">Uncharacterized protein</fullName>
    </submittedName>
</protein>
<accession>A0ABY7CEQ8</accession>
<dbReference type="EMBL" id="CP110424">
    <property type="protein sequence ID" value="WAQ83691.1"/>
    <property type="molecule type" value="Genomic_DNA"/>
</dbReference>
<feature type="region of interest" description="Disordered" evidence="1">
    <location>
        <begin position="22"/>
        <end position="164"/>
    </location>
</feature>
<sequence>MPTTTSKRSPLFILSYDSAVRMDSSHGDDGRLTELNESISRLSTGSNSPPNSYQHHQHHRRQLSHASQPGHHLQMSRGSTGPAGYHRAQRSHNLRPFSNSTTSSEGLSSHLPATHTLIGLVGPTGLPRDLNDTRRPHQPPKFLLYQHHQPKHGVREDQDLPAPD</sequence>
<evidence type="ECO:0000313" key="2">
    <source>
        <dbReference type="EMBL" id="WAQ83691.1"/>
    </source>
</evidence>
<feature type="compositionally biased region" description="Basic and acidic residues" evidence="1">
    <location>
        <begin position="23"/>
        <end position="34"/>
    </location>
</feature>
<gene>
    <name evidence="2" type="ORF">PtA15_4A139</name>
</gene>
<reference evidence="2" key="1">
    <citation type="submission" date="2022-10" db="EMBL/GenBank/DDBJ databases">
        <title>Puccinia triticina Genome sequencing and assembly.</title>
        <authorList>
            <person name="Li C."/>
        </authorList>
    </citation>
    <scope>NUCLEOTIDE SEQUENCE</scope>
    <source>
        <strain evidence="2">Pt15</strain>
    </source>
</reference>
<evidence type="ECO:0000256" key="1">
    <source>
        <dbReference type="SAM" id="MobiDB-lite"/>
    </source>
</evidence>
<dbReference type="GeneID" id="77808887"/>
<proteinExistence type="predicted"/>
<organism evidence="2 3">
    <name type="scientific">Puccinia triticina</name>
    <dbReference type="NCBI Taxonomy" id="208348"/>
    <lineage>
        <taxon>Eukaryota</taxon>
        <taxon>Fungi</taxon>
        <taxon>Dikarya</taxon>
        <taxon>Basidiomycota</taxon>
        <taxon>Pucciniomycotina</taxon>
        <taxon>Pucciniomycetes</taxon>
        <taxon>Pucciniales</taxon>
        <taxon>Pucciniaceae</taxon>
        <taxon>Puccinia</taxon>
    </lineage>
</organism>
<name>A0ABY7CEQ8_9BASI</name>
<evidence type="ECO:0000313" key="3">
    <source>
        <dbReference type="Proteomes" id="UP001164743"/>
    </source>
</evidence>
<dbReference type="RefSeq" id="XP_053019246.1">
    <property type="nucleotide sequence ID" value="XM_053167992.1"/>
</dbReference>
<feature type="compositionally biased region" description="Polar residues" evidence="1">
    <location>
        <begin position="35"/>
        <end position="53"/>
    </location>
</feature>
<feature type="compositionally biased region" description="Low complexity" evidence="1">
    <location>
        <begin position="98"/>
        <end position="109"/>
    </location>
</feature>
<dbReference type="Proteomes" id="UP001164743">
    <property type="component" value="Chromosome 4A"/>
</dbReference>
<keyword evidence="3" id="KW-1185">Reference proteome</keyword>